<evidence type="ECO:0000256" key="1">
    <source>
        <dbReference type="ARBA" id="ARBA00004196"/>
    </source>
</evidence>
<keyword evidence="3" id="KW-0677">Repeat</keyword>
<dbReference type="AlphaFoldDB" id="A0A4P6YUB9"/>
<dbReference type="GO" id="GO:0035591">
    <property type="term" value="F:signaling adaptor activity"/>
    <property type="evidence" value="ECO:0007669"/>
    <property type="project" value="TreeGrafter"/>
</dbReference>
<feature type="domain" description="Bacterial Ig" evidence="5">
    <location>
        <begin position="827"/>
        <end position="903"/>
    </location>
</feature>
<organism evidence="6 7">
    <name type="scientific">Periweissella cryptocerci</name>
    <dbReference type="NCBI Taxonomy" id="2506420"/>
    <lineage>
        <taxon>Bacteria</taxon>
        <taxon>Bacillati</taxon>
        <taxon>Bacillota</taxon>
        <taxon>Bacilli</taxon>
        <taxon>Lactobacillales</taxon>
        <taxon>Lactobacillaceae</taxon>
        <taxon>Periweissella</taxon>
    </lineage>
</organism>
<dbReference type="EMBL" id="CP037940">
    <property type="protein sequence ID" value="QBO36277.1"/>
    <property type="molecule type" value="Genomic_DNA"/>
</dbReference>
<dbReference type="InterPro" id="IPR042229">
    <property type="entry name" value="Listeria/Bacterioides_rpt_sf"/>
</dbReference>
<dbReference type="InterPro" id="IPR052574">
    <property type="entry name" value="CDIRP"/>
</dbReference>
<keyword evidence="7" id="KW-1185">Reference proteome</keyword>
<gene>
    <name evidence="6" type="ORF">EQG49_07280</name>
</gene>
<evidence type="ECO:0000256" key="2">
    <source>
        <dbReference type="ARBA" id="ARBA00022614"/>
    </source>
</evidence>
<dbReference type="Pfam" id="PF12799">
    <property type="entry name" value="LRR_4"/>
    <property type="match status" value="1"/>
</dbReference>
<dbReference type="InterPro" id="IPR013378">
    <property type="entry name" value="InlB-like_B-rpt"/>
</dbReference>
<feature type="signal peptide" evidence="4">
    <location>
        <begin position="1"/>
        <end position="33"/>
    </location>
</feature>
<reference evidence="7" key="1">
    <citation type="submission" date="2019-03" db="EMBL/GenBank/DDBJ databases">
        <title>Weissella sp. 26KH-42 Genome sequencing.</title>
        <authorList>
            <person name="Heo J."/>
            <person name="Kim S.-J."/>
            <person name="Kim J.-S."/>
            <person name="Hong S.-B."/>
            <person name="Kwon S.-W."/>
        </authorList>
    </citation>
    <scope>NUCLEOTIDE SEQUENCE [LARGE SCALE GENOMIC DNA]</scope>
    <source>
        <strain evidence="7">26KH-42</strain>
    </source>
</reference>
<feature type="domain" description="Bacterial Ig" evidence="5">
    <location>
        <begin position="1018"/>
        <end position="1083"/>
    </location>
</feature>
<name>A0A4P6YUB9_9LACO</name>
<dbReference type="PANTHER" id="PTHR47566:SF1">
    <property type="entry name" value="PROTEIN NUD1"/>
    <property type="match status" value="1"/>
</dbReference>
<evidence type="ECO:0000259" key="5">
    <source>
        <dbReference type="Pfam" id="PF17936"/>
    </source>
</evidence>
<evidence type="ECO:0000256" key="3">
    <source>
        <dbReference type="ARBA" id="ARBA00022737"/>
    </source>
</evidence>
<dbReference type="Proteomes" id="UP000292886">
    <property type="component" value="Chromosome"/>
</dbReference>
<dbReference type="PROSITE" id="PS51450">
    <property type="entry name" value="LRR"/>
    <property type="match status" value="1"/>
</dbReference>
<keyword evidence="4" id="KW-0732">Signal</keyword>
<feature type="domain" description="Bacterial Ig" evidence="5">
    <location>
        <begin position="944"/>
        <end position="1006"/>
    </location>
</feature>
<dbReference type="Gene3D" id="2.60.40.10">
    <property type="entry name" value="Immunoglobulins"/>
    <property type="match status" value="2"/>
</dbReference>
<comment type="subcellular location">
    <subcellularLocation>
        <location evidence="1">Cell envelope</location>
    </subcellularLocation>
</comment>
<keyword evidence="2" id="KW-0433">Leucine-rich repeat</keyword>
<dbReference type="InterPro" id="IPR025875">
    <property type="entry name" value="Leu-rich_rpt_4"/>
</dbReference>
<proteinExistence type="predicted"/>
<dbReference type="InterPro" id="IPR001611">
    <property type="entry name" value="Leu-rich_rpt"/>
</dbReference>
<dbReference type="InterPro" id="IPR013783">
    <property type="entry name" value="Ig-like_fold"/>
</dbReference>
<accession>A0A4P6YUB9</accession>
<dbReference type="SUPFAM" id="SSF52058">
    <property type="entry name" value="L domain-like"/>
    <property type="match status" value="1"/>
</dbReference>
<dbReference type="OrthoDB" id="663332at2"/>
<dbReference type="PANTHER" id="PTHR47566">
    <property type="match status" value="1"/>
</dbReference>
<dbReference type="Pfam" id="PF09479">
    <property type="entry name" value="Flg_new"/>
    <property type="match status" value="1"/>
</dbReference>
<protein>
    <recommendedName>
        <fullName evidence="5">Bacterial Ig domain-containing protein</fullName>
    </recommendedName>
</protein>
<evidence type="ECO:0000256" key="4">
    <source>
        <dbReference type="SAM" id="SignalP"/>
    </source>
</evidence>
<feature type="chain" id="PRO_5020724928" description="Bacterial Ig domain-containing protein" evidence="4">
    <location>
        <begin position="34"/>
        <end position="1099"/>
    </location>
</feature>
<dbReference type="Gene3D" id="3.80.10.10">
    <property type="entry name" value="Ribonuclease Inhibitor"/>
    <property type="match status" value="2"/>
</dbReference>
<dbReference type="InterPro" id="IPR041498">
    <property type="entry name" value="Big_6"/>
</dbReference>
<evidence type="ECO:0000313" key="7">
    <source>
        <dbReference type="Proteomes" id="UP000292886"/>
    </source>
</evidence>
<dbReference type="GO" id="GO:0030313">
    <property type="term" value="C:cell envelope"/>
    <property type="evidence" value="ECO:0007669"/>
    <property type="project" value="UniProtKB-SubCell"/>
</dbReference>
<dbReference type="Pfam" id="PF17936">
    <property type="entry name" value="Big_6"/>
    <property type="match status" value="3"/>
</dbReference>
<dbReference type="Gene3D" id="2.60.40.4270">
    <property type="entry name" value="Listeria-Bacteroides repeat domain"/>
    <property type="match status" value="1"/>
</dbReference>
<dbReference type="RefSeq" id="WP_133363354.1">
    <property type="nucleotide sequence ID" value="NZ_CP037940.1"/>
</dbReference>
<dbReference type="InterPro" id="IPR032675">
    <property type="entry name" value="LRR_dom_sf"/>
</dbReference>
<dbReference type="KEGG" id="wei:EQG49_07280"/>
<sequence length="1099" mass="116197">MKKHKNLKTVLYSSLVLGAVVVAFNANTAGASAATNSNQQRWGQAQLFDAAAATDTPAKEVAAVFATDGDATTYQTSDTAVNSATVDQLTAAVKAASDANDSDGATKALKDLDAYYLAVGDNALDAQGTIPIDEAHFPDSIFRAFVATIAQQATGKDVKVLTPDTLKMFGQLDLTNLHFDNLTGIQYFKAIQKLTLNGNNVGDLSILKDNPILGELYAHDMGPELATADVSELPILYKAQFGSLGATSISDDADNIDLKAEDVTVTRDQNLKKIVTNSTLDELGVVFSDSLTTIDTSQSSHLTTLQLSHNGGLKNLDVTKNPELQLLTIRDSSAIEKLDLSNNTSLTNLTIAMTPPDSADKNSQVTLKDVTLPDAKKLSLLDLENLSITADQLAKGLETYTELDSLVLQNTGLKTVDLSNNPGLTVAVLANNQLTDIAGLAKLQNLDSLFVGSNQLTSLDLSKNPRVARVNAADNQLKTLKVAPQSTANGGQKISYLDVRNNKLDEASFNSTLAQLSGLTTLLASDNNLTHVDLAKNIYLSNIDLSNNHLRTLDMSTNVSNNRSGANISGQTVADQAFYAQKDAQGATKYYFNLKQFLNEASTEDLAQYATVPAQIDWKLDPTTGVAVYQGTGQPTDIEYTYNVGAMLTMPVHVDLQADPTVAAYHVDFAATDSKTTVTAKTVDLSSTDDGVLTADQVPAYKVNDANYHFVGWEDATGQAIKLNQAGQIIGSKTLYAVVAPNAYTISFDTAGGTKLADTQAKTASGSKTSTYTLPAGPTKADFSFTGWEDDRGNTYKAGDTVKLTADTKFTAQYQANGATAVKLAVAVTSNKATDTGATLTGTATAGASLAVVDQYGVTVATGTADSKGAFTLTAKGVVAGDTLTVTATKTATATQTYTTATANKVVAAEQVAVSVPKTTPKTPAPAKKKVATSLKLDKAYTANKYVTGKTEAKAQVTVTTKAGKVLGKVKAATNGKFKVKLKTTKAQTVYVSVKAIDTKTTTKNTTKKALKVTKSPAPKRSTLKVTKKTFTGKTTQGATVKLYNAKGKVVAQKHVTTKNGKFSIKLKQTYKKGTKFTVKVQNDHAHGFAKAQTSFKAK</sequence>
<evidence type="ECO:0000313" key="6">
    <source>
        <dbReference type="EMBL" id="QBO36277.1"/>
    </source>
</evidence>